<evidence type="ECO:0000256" key="5">
    <source>
        <dbReference type="PIRSR" id="PIRSR604574-2"/>
    </source>
</evidence>
<dbReference type="PANTHER" id="PTHR16557">
    <property type="entry name" value="ALKYLATED DNA REPAIR PROTEIN ALKB-RELATED"/>
    <property type="match status" value="1"/>
</dbReference>
<dbReference type="GO" id="GO:0035515">
    <property type="term" value="F:oxidative RNA demethylase activity"/>
    <property type="evidence" value="ECO:0007669"/>
    <property type="project" value="TreeGrafter"/>
</dbReference>
<dbReference type="GO" id="GO:0035516">
    <property type="term" value="F:broad specificity oxidative DNA demethylase activity"/>
    <property type="evidence" value="ECO:0007669"/>
    <property type="project" value="TreeGrafter"/>
</dbReference>
<dbReference type="Gene3D" id="2.60.120.590">
    <property type="entry name" value="Alpha-ketoglutarate-dependent dioxygenase AlkB-like"/>
    <property type="match status" value="1"/>
</dbReference>
<dbReference type="KEGG" id="sroi:IAG44_05155"/>
<proteinExistence type="predicted"/>
<comment type="cofactor">
    <cofactor evidence="5">
        <name>Fe(2+)</name>
        <dbReference type="ChEBI" id="CHEBI:29033"/>
    </cofactor>
    <text evidence="5">Binds 1 Fe(2+) ion per subunit.</text>
</comment>
<dbReference type="GO" id="GO:0005737">
    <property type="term" value="C:cytoplasm"/>
    <property type="evidence" value="ECO:0007669"/>
    <property type="project" value="TreeGrafter"/>
</dbReference>
<name>A0A7H0I7X8_9ACTN</name>
<evidence type="ECO:0000256" key="3">
    <source>
        <dbReference type="ARBA" id="ARBA00023002"/>
    </source>
</evidence>
<keyword evidence="1 5" id="KW-0479">Metal-binding</keyword>
<dbReference type="EMBL" id="CP060828">
    <property type="protein sequence ID" value="QNP68894.1"/>
    <property type="molecule type" value="Genomic_DNA"/>
</dbReference>
<evidence type="ECO:0000259" key="6">
    <source>
        <dbReference type="PROSITE" id="PS51471"/>
    </source>
</evidence>
<organism evidence="7 8">
    <name type="scientific">Streptomyces roseirectus</name>
    <dbReference type="NCBI Taxonomy" id="2768066"/>
    <lineage>
        <taxon>Bacteria</taxon>
        <taxon>Bacillati</taxon>
        <taxon>Actinomycetota</taxon>
        <taxon>Actinomycetes</taxon>
        <taxon>Kitasatosporales</taxon>
        <taxon>Streptomycetaceae</taxon>
        <taxon>Streptomyces</taxon>
    </lineage>
</organism>
<dbReference type="InterPro" id="IPR037151">
    <property type="entry name" value="AlkB-like_sf"/>
</dbReference>
<dbReference type="InterPro" id="IPR005123">
    <property type="entry name" value="Oxoglu/Fe-dep_dioxygenase_dom"/>
</dbReference>
<dbReference type="SUPFAM" id="SSF51197">
    <property type="entry name" value="Clavaminate synthase-like"/>
    <property type="match status" value="1"/>
</dbReference>
<accession>A0A7H0I7X8</accession>
<evidence type="ECO:0000256" key="1">
    <source>
        <dbReference type="ARBA" id="ARBA00022723"/>
    </source>
</evidence>
<dbReference type="InterPro" id="IPR027450">
    <property type="entry name" value="AlkB-like"/>
</dbReference>
<dbReference type="InterPro" id="IPR004574">
    <property type="entry name" value="Alkb"/>
</dbReference>
<protein>
    <submittedName>
        <fullName evidence="7">Alpha-ketoglutarate-dependent dioxygenase AlkB</fullName>
    </submittedName>
</protein>
<feature type="domain" description="Fe2OG dioxygenase" evidence="6">
    <location>
        <begin position="149"/>
        <end position="251"/>
    </location>
</feature>
<dbReference type="PROSITE" id="PS51471">
    <property type="entry name" value="FE2OG_OXY"/>
    <property type="match status" value="1"/>
</dbReference>
<evidence type="ECO:0000313" key="8">
    <source>
        <dbReference type="Proteomes" id="UP000516052"/>
    </source>
</evidence>
<evidence type="ECO:0000256" key="2">
    <source>
        <dbReference type="ARBA" id="ARBA00022964"/>
    </source>
</evidence>
<feature type="binding site" evidence="5">
    <location>
        <position position="169"/>
    </location>
    <ligand>
        <name>Fe cation</name>
        <dbReference type="ChEBI" id="CHEBI:24875"/>
        <note>catalytic</note>
    </ligand>
</feature>
<keyword evidence="8" id="KW-1185">Reference proteome</keyword>
<dbReference type="AlphaFoldDB" id="A0A7H0I7X8"/>
<sequence length="267" mass="28769">MDAELFPRERAQVAPGAVHVPDWLDADAQRELLEACRAWARPPAGLRTVRTPGGGTMTARQVCLGWHWYPYGYSRTVSDGDGSAVKPFPAWLGELGRRAVREAYATEAVRGPVPVRPVVCDASLAHSVVRDVPPSPAVVCDTPPAPWPPYDIALVNFYDGDARMGMHQDADERSDAPVVSLSLGDRCVFRFGNTETRGRPYTDVELRSGDLFVFGGASRMAYHAVPRVLPGTAPAGLGLVGRLNVTLRVSGFAHGHGAERIMGDSPS</sequence>
<feature type="binding site" evidence="5">
    <location>
        <position position="223"/>
    </location>
    <ligand>
        <name>Fe cation</name>
        <dbReference type="ChEBI" id="CHEBI:24875"/>
        <note>catalytic</note>
    </ligand>
</feature>
<evidence type="ECO:0000256" key="4">
    <source>
        <dbReference type="ARBA" id="ARBA00023004"/>
    </source>
</evidence>
<dbReference type="RefSeq" id="WP_187745933.1">
    <property type="nucleotide sequence ID" value="NZ_CP060828.1"/>
</dbReference>
<dbReference type="GO" id="GO:0035513">
    <property type="term" value="P:oxidative RNA demethylation"/>
    <property type="evidence" value="ECO:0007669"/>
    <property type="project" value="TreeGrafter"/>
</dbReference>
<dbReference type="Pfam" id="PF13532">
    <property type="entry name" value="2OG-FeII_Oxy_2"/>
    <property type="match status" value="1"/>
</dbReference>
<dbReference type="Proteomes" id="UP000516052">
    <property type="component" value="Chromosome"/>
</dbReference>
<keyword evidence="2 7" id="KW-0223">Dioxygenase</keyword>
<evidence type="ECO:0000313" key="7">
    <source>
        <dbReference type="EMBL" id="QNP68894.1"/>
    </source>
</evidence>
<feature type="binding site" evidence="5">
    <location>
        <position position="167"/>
    </location>
    <ligand>
        <name>Fe cation</name>
        <dbReference type="ChEBI" id="CHEBI:24875"/>
        <note>catalytic</note>
    </ligand>
</feature>
<dbReference type="GO" id="GO:0008198">
    <property type="term" value="F:ferrous iron binding"/>
    <property type="evidence" value="ECO:0007669"/>
    <property type="project" value="TreeGrafter"/>
</dbReference>
<keyword evidence="3" id="KW-0560">Oxidoreductase</keyword>
<dbReference type="PANTHER" id="PTHR16557:SF2">
    <property type="entry name" value="NUCLEIC ACID DIOXYGENASE ALKBH1"/>
    <property type="match status" value="1"/>
</dbReference>
<keyword evidence="4 5" id="KW-0408">Iron</keyword>
<gene>
    <name evidence="7" type="ORF">IAG44_05155</name>
</gene>
<reference evidence="7 8" key="1">
    <citation type="submission" date="2020-08" db="EMBL/GenBank/DDBJ databases">
        <title>A novel species.</title>
        <authorList>
            <person name="Gao J."/>
        </authorList>
    </citation>
    <scope>NUCLEOTIDE SEQUENCE [LARGE SCALE GENOMIC DNA]</scope>
    <source>
        <strain evidence="7 8">CRXT-G-22</strain>
    </source>
</reference>